<dbReference type="PANTHER" id="PTHR43065">
    <property type="entry name" value="SENSOR HISTIDINE KINASE"/>
    <property type="match status" value="1"/>
</dbReference>
<dbReference type="EMBL" id="CP016020">
    <property type="protein sequence ID" value="APH06922.1"/>
    <property type="molecule type" value="Genomic_DNA"/>
</dbReference>
<keyword evidence="4" id="KW-0808">Transferase</keyword>
<dbReference type="SMART" id="SM00388">
    <property type="entry name" value="HisKA"/>
    <property type="match status" value="1"/>
</dbReference>
<keyword evidence="9" id="KW-0812">Transmembrane</keyword>
<dbReference type="SUPFAM" id="SSF47384">
    <property type="entry name" value="Homodimeric domain of signal transducing histidine kinase"/>
    <property type="match status" value="1"/>
</dbReference>
<evidence type="ECO:0000256" key="9">
    <source>
        <dbReference type="SAM" id="Phobius"/>
    </source>
</evidence>
<dbReference type="PANTHER" id="PTHR43065:SF46">
    <property type="entry name" value="C4-DICARBOXYLATE TRANSPORT SENSOR PROTEIN DCTB"/>
    <property type="match status" value="1"/>
</dbReference>
<dbReference type="Proteomes" id="UP000181936">
    <property type="component" value="Chromosome"/>
</dbReference>
<dbReference type="InterPro" id="IPR005467">
    <property type="entry name" value="His_kinase_dom"/>
</dbReference>
<evidence type="ECO:0000256" key="1">
    <source>
        <dbReference type="ARBA" id="ARBA00000085"/>
    </source>
</evidence>
<sequence length="332" mass="37729">MIVLLIPCLDYFIGEEVFIVNFINYAIIYLVFYLLRYTYKNGSIVRKIMFALFIQLLITFSRIVMLIKDNNTNEYSHILLFSLFSFLALALVIYIIEMTNFHSRTLKELEKAEKLHTISQLSASVAHEIRNPMTTINGFMQLIRGETNLTQDQSLFIDISIKELERTQSIISNFLSLSKPSASDKAIQIVPLTELINETVEFMNPFALIRGIKLNSSVQEGVKVKAHDEDLRQVLINIIKNGIESIKENGQVVVILLENEKEIVIEIIDNGIGMNKKQVKKLGQPYYTTKNAGTGLGLMISYNMIKLIDGKIDVQSEVGKGTTFIIKLPKIE</sequence>
<dbReference type="EC" id="2.7.13.3" evidence="2"/>
<evidence type="ECO:0000256" key="3">
    <source>
        <dbReference type="ARBA" id="ARBA00022553"/>
    </source>
</evidence>
<dbReference type="InterPro" id="IPR003594">
    <property type="entry name" value="HATPase_dom"/>
</dbReference>
<feature type="transmembrane region" description="Helical" evidence="9">
    <location>
        <begin position="48"/>
        <end position="67"/>
    </location>
</feature>
<dbReference type="Pfam" id="PF00512">
    <property type="entry name" value="HisKA"/>
    <property type="match status" value="1"/>
</dbReference>
<evidence type="ECO:0000256" key="2">
    <source>
        <dbReference type="ARBA" id="ARBA00012438"/>
    </source>
</evidence>
<dbReference type="SUPFAM" id="SSF55874">
    <property type="entry name" value="ATPase domain of HSP90 chaperone/DNA topoisomerase II/histidine kinase"/>
    <property type="match status" value="1"/>
</dbReference>
<evidence type="ECO:0000313" key="11">
    <source>
        <dbReference type="EMBL" id="APH06922.1"/>
    </source>
</evidence>
<reference evidence="11 12" key="1">
    <citation type="journal article" date="2016" name="Sci. Rep.">
        <title>Complete genome sequence and transcriptomic analysis of a novel marine strain Bacillus weihaiensis reveals the mechanism of brown algae degradation.</title>
        <authorList>
            <person name="Zhu Y."/>
            <person name="Chen P."/>
            <person name="Bao Y."/>
            <person name="Men Y."/>
            <person name="Zeng Y."/>
            <person name="Yang J."/>
            <person name="Sun J."/>
            <person name="Sun Y."/>
        </authorList>
    </citation>
    <scope>NUCLEOTIDE SEQUENCE [LARGE SCALE GENOMIC DNA]</scope>
    <source>
        <strain evidence="11 12">Alg07</strain>
    </source>
</reference>
<dbReference type="Pfam" id="PF02518">
    <property type="entry name" value="HATPase_c"/>
    <property type="match status" value="1"/>
</dbReference>
<keyword evidence="5" id="KW-0547">Nucleotide-binding</keyword>
<gene>
    <name evidence="11" type="ORF">A9C19_02585</name>
</gene>
<keyword evidence="12" id="KW-1185">Reference proteome</keyword>
<organism evidence="11 12">
    <name type="scientific">Bacillus weihaiensis</name>
    <dbReference type="NCBI Taxonomy" id="1547283"/>
    <lineage>
        <taxon>Bacteria</taxon>
        <taxon>Bacillati</taxon>
        <taxon>Bacillota</taxon>
        <taxon>Bacilli</taxon>
        <taxon>Bacillales</taxon>
        <taxon>Bacillaceae</taxon>
        <taxon>Bacillus</taxon>
    </lineage>
</organism>
<dbReference type="Gene3D" id="3.30.565.10">
    <property type="entry name" value="Histidine kinase-like ATPase, C-terminal domain"/>
    <property type="match status" value="1"/>
</dbReference>
<evidence type="ECO:0000256" key="5">
    <source>
        <dbReference type="ARBA" id="ARBA00022741"/>
    </source>
</evidence>
<dbReference type="Gene3D" id="1.10.287.130">
    <property type="match status" value="1"/>
</dbReference>
<dbReference type="InterPro" id="IPR036097">
    <property type="entry name" value="HisK_dim/P_sf"/>
</dbReference>
<evidence type="ECO:0000313" key="12">
    <source>
        <dbReference type="Proteomes" id="UP000181936"/>
    </source>
</evidence>
<dbReference type="STRING" id="1547283.A9C19_02585"/>
<dbReference type="KEGG" id="bwh:A9C19_02585"/>
<keyword evidence="3" id="KW-0597">Phosphoprotein</keyword>
<dbReference type="PRINTS" id="PR00344">
    <property type="entry name" value="BCTRLSENSOR"/>
</dbReference>
<dbReference type="GO" id="GO:0005524">
    <property type="term" value="F:ATP binding"/>
    <property type="evidence" value="ECO:0007669"/>
    <property type="project" value="UniProtKB-KW"/>
</dbReference>
<evidence type="ECO:0000256" key="7">
    <source>
        <dbReference type="ARBA" id="ARBA00022840"/>
    </source>
</evidence>
<accession>A0A1L3MX65</accession>
<proteinExistence type="predicted"/>
<comment type="catalytic activity">
    <reaction evidence="1">
        <text>ATP + protein L-histidine = ADP + protein N-phospho-L-histidine.</text>
        <dbReference type="EC" id="2.7.13.3"/>
    </reaction>
</comment>
<evidence type="ECO:0000256" key="6">
    <source>
        <dbReference type="ARBA" id="ARBA00022777"/>
    </source>
</evidence>
<dbReference type="PROSITE" id="PS50109">
    <property type="entry name" value="HIS_KIN"/>
    <property type="match status" value="1"/>
</dbReference>
<keyword evidence="6" id="KW-0418">Kinase</keyword>
<dbReference type="CDD" id="cd00082">
    <property type="entry name" value="HisKA"/>
    <property type="match status" value="1"/>
</dbReference>
<dbReference type="GO" id="GO:0000155">
    <property type="term" value="F:phosphorelay sensor kinase activity"/>
    <property type="evidence" value="ECO:0007669"/>
    <property type="project" value="InterPro"/>
</dbReference>
<evidence type="ECO:0000256" key="4">
    <source>
        <dbReference type="ARBA" id="ARBA00022679"/>
    </source>
</evidence>
<keyword evidence="8" id="KW-0902">Two-component regulatory system</keyword>
<keyword evidence="9" id="KW-0472">Membrane</keyword>
<dbReference type="InterPro" id="IPR036890">
    <property type="entry name" value="HATPase_C_sf"/>
</dbReference>
<dbReference type="AlphaFoldDB" id="A0A1L3MX65"/>
<feature type="domain" description="Histidine kinase" evidence="10">
    <location>
        <begin position="124"/>
        <end position="332"/>
    </location>
</feature>
<keyword evidence="7" id="KW-0067">ATP-binding</keyword>
<name>A0A1L3MX65_9BACI</name>
<dbReference type="InterPro" id="IPR004358">
    <property type="entry name" value="Sig_transdc_His_kin-like_C"/>
</dbReference>
<dbReference type="InterPro" id="IPR003661">
    <property type="entry name" value="HisK_dim/P_dom"/>
</dbReference>
<evidence type="ECO:0000259" key="10">
    <source>
        <dbReference type="PROSITE" id="PS50109"/>
    </source>
</evidence>
<feature type="transmembrane region" description="Helical" evidence="9">
    <location>
        <begin position="17"/>
        <end position="36"/>
    </location>
</feature>
<protein>
    <recommendedName>
        <fullName evidence="2">histidine kinase</fullName>
        <ecNumber evidence="2">2.7.13.3</ecNumber>
    </recommendedName>
</protein>
<dbReference type="SMART" id="SM00387">
    <property type="entry name" value="HATPase_c"/>
    <property type="match status" value="1"/>
</dbReference>
<keyword evidence="9" id="KW-1133">Transmembrane helix</keyword>
<feature type="transmembrane region" description="Helical" evidence="9">
    <location>
        <begin position="79"/>
        <end position="96"/>
    </location>
</feature>
<evidence type="ECO:0000256" key="8">
    <source>
        <dbReference type="ARBA" id="ARBA00023012"/>
    </source>
</evidence>